<sequence length="262" mass="29793">MTGEDENGLQDIPVIRRCQVLLKAEGNDKIQKTVAVKKMLGAKSGTGIQFQSRLDRTWQLLFKSGYSVRGISFMTARWRTIDLASKRQQQERPNCIRLDPTTTPATRTVYAEEARLPWSSTGILVPCVLLLVWAVDCHFDAGQSSLQRSPSGLHPDRRAALQKHQVAGAADGEGWTCSSAGYGITRRNSFRLHSLGTKVLVAGVDLIHVFPYSQQIYRRTMKNRRLFRHIRRITQTTWTGLPDYSKVERRYNEDVLDVKRIH</sequence>
<evidence type="ECO:0000313" key="2">
    <source>
        <dbReference type="Proteomes" id="UP001175227"/>
    </source>
</evidence>
<name>A0AA39PFB9_9AGAR</name>
<gene>
    <name evidence="1" type="ORF">IW261DRAFT_1417115</name>
</gene>
<protein>
    <submittedName>
        <fullName evidence="1">Uncharacterized protein</fullName>
    </submittedName>
</protein>
<accession>A0AA39PFB9</accession>
<proteinExistence type="predicted"/>
<organism evidence="1 2">
    <name type="scientific">Armillaria novae-zelandiae</name>
    <dbReference type="NCBI Taxonomy" id="153914"/>
    <lineage>
        <taxon>Eukaryota</taxon>
        <taxon>Fungi</taxon>
        <taxon>Dikarya</taxon>
        <taxon>Basidiomycota</taxon>
        <taxon>Agaricomycotina</taxon>
        <taxon>Agaricomycetes</taxon>
        <taxon>Agaricomycetidae</taxon>
        <taxon>Agaricales</taxon>
        <taxon>Marasmiineae</taxon>
        <taxon>Physalacriaceae</taxon>
        <taxon>Armillaria</taxon>
    </lineage>
</organism>
<dbReference type="AlphaFoldDB" id="A0AA39PFB9"/>
<reference evidence="1" key="1">
    <citation type="submission" date="2023-06" db="EMBL/GenBank/DDBJ databases">
        <authorList>
            <consortium name="Lawrence Berkeley National Laboratory"/>
            <person name="Ahrendt S."/>
            <person name="Sahu N."/>
            <person name="Indic B."/>
            <person name="Wong-Bajracharya J."/>
            <person name="Merenyi Z."/>
            <person name="Ke H.-M."/>
            <person name="Monk M."/>
            <person name="Kocsube S."/>
            <person name="Drula E."/>
            <person name="Lipzen A."/>
            <person name="Balint B."/>
            <person name="Henrissat B."/>
            <person name="Andreopoulos B."/>
            <person name="Martin F.M."/>
            <person name="Harder C.B."/>
            <person name="Rigling D."/>
            <person name="Ford K.L."/>
            <person name="Foster G.D."/>
            <person name="Pangilinan J."/>
            <person name="Papanicolaou A."/>
            <person name="Barry K."/>
            <person name="LaButti K."/>
            <person name="Viragh M."/>
            <person name="Koriabine M."/>
            <person name="Yan M."/>
            <person name="Riley R."/>
            <person name="Champramary S."/>
            <person name="Plett K.L."/>
            <person name="Tsai I.J."/>
            <person name="Slot J."/>
            <person name="Sipos G."/>
            <person name="Plett J."/>
            <person name="Nagy L.G."/>
            <person name="Grigoriev I.V."/>
        </authorList>
    </citation>
    <scope>NUCLEOTIDE SEQUENCE</scope>
    <source>
        <strain evidence="1">ICMP 16352</strain>
    </source>
</reference>
<dbReference type="EMBL" id="JAUEPR010000006">
    <property type="protein sequence ID" value="KAK0483151.1"/>
    <property type="molecule type" value="Genomic_DNA"/>
</dbReference>
<comment type="caution">
    <text evidence="1">The sequence shown here is derived from an EMBL/GenBank/DDBJ whole genome shotgun (WGS) entry which is preliminary data.</text>
</comment>
<keyword evidence="2" id="KW-1185">Reference proteome</keyword>
<dbReference type="Proteomes" id="UP001175227">
    <property type="component" value="Unassembled WGS sequence"/>
</dbReference>
<evidence type="ECO:0000313" key="1">
    <source>
        <dbReference type="EMBL" id="KAK0483151.1"/>
    </source>
</evidence>